<reference evidence="6 7" key="1">
    <citation type="submission" date="2016-04" db="EMBL/GenBank/DDBJ databases">
        <title>Complete genome sequence and analysis of deep-sea sediment isolate, Amycolatopsis sp. WP1.</title>
        <authorList>
            <person name="Wang H."/>
            <person name="Chen S."/>
            <person name="Wu Q."/>
        </authorList>
    </citation>
    <scope>NUCLEOTIDE SEQUENCE [LARGE SCALE GENOMIC DNA]</scope>
    <source>
        <strain evidence="6 7">WP1</strain>
    </source>
</reference>
<dbReference type="RefSeq" id="WP_162788337.1">
    <property type="nucleotide sequence ID" value="NZ_CP015163.1"/>
</dbReference>
<comment type="subcellular location">
    <subcellularLocation>
        <location evidence="1">Membrane</location>
        <topology evidence="1">Multi-pass membrane protein</topology>
    </subcellularLocation>
</comment>
<evidence type="ECO:0000313" key="6">
    <source>
        <dbReference type="EMBL" id="AXB42133.1"/>
    </source>
</evidence>
<protein>
    <recommendedName>
        <fullName evidence="8">DoxX family protein</fullName>
    </recommendedName>
</protein>
<feature type="transmembrane region" description="Helical" evidence="5">
    <location>
        <begin position="46"/>
        <end position="64"/>
    </location>
</feature>
<proteinExistence type="predicted"/>
<keyword evidence="4 5" id="KW-0472">Membrane</keyword>
<keyword evidence="3 5" id="KW-1133">Transmembrane helix</keyword>
<organism evidence="6 7">
    <name type="scientific">Amycolatopsis albispora</name>
    <dbReference type="NCBI Taxonomy" id="1804986"/>
    <lineage>
        <taxon>Bacteria</taxon>
        <taxon>Bacillati</taxon>
        <taxon>Actinomycetota</taxon>
        <taxon>Actinomycetes</taxon>
        <taxon>Pseudonocardiales</taxon>
        <taxon>Pseudonocardiaceae</taxon>
        <taxon>Amycolatopsis</taxon>
    </lineage>
</organism>
<keyword evidence="2 5" id="KW-0812">Transmembrane</keyword>
<evidence type="ECO:0000313" key="7">
    <source>
        <dbReference type="Proteomes" id="UP000250434"/>
    </source>
</evidence>
<gene>
    <name evidence="6" type="ORF">A4R43_05980</name>
</gene>
<dbReference type="Pfam" id="PF13564">
    <property type="entry name" value="DoxX_2"/>
    <property type="match status" value="1"/>
</dbReference>
<dbReference type="GO" id="GO:0016020">
    <property type="term" value="C:membrane"/>
    <property type="evidence" value="ECO:0007669"/>
    <property type="project" value="UniProtKB-SubCell"/>
</dbReference>
<evidence type="ECO:0008006" key="8">
    <source>
        <dbReference type="Google" id="ProtNLM"/>
    </source>
</evidence>
<evidence type="ECO:0000256" key="3">
    <source>
        <dbReference type="ARBA" id="ARBA00022989"/>
    </source>
</evidence>
<feature type="transmembrane region" description="Helical" evidence="5">
    <location>
        <begin position="93"/>
        <end position="115"/>
    </location>
</feature>
<accession>A0A344L259</accession>
<evidence type="ECO:0000256" key="1">
    <source>
        <dbReference type="ARBA" id="ARBA00004141"/>
    </source>
</evidence>
<dbReference type="EMBL" id="CP015163">
    <property type="protein sequence ID" value="AXB42133.1"/>
    <property type="molecule type" value="Genomic_DNA"/>
</dbReference>
<evidence type="ECO:0000256" key="5">
    <source>
        <dbReference type="SAM" id="Phobius"/>
    </source>
</evidence>
<name>A0A344L259_9PSEU</name>
<dbReference type="AlphaFoldDB" id="A0A344L259"/>
<dbReference type="KEGG" id="aab:A4R43_05980"/>
<dbReference type="Proteomes" id="UP000250434">
    <property type="component" value="Chromosome"/>
</dbReference>
<evidence type="ECO:0000256" key="4">
    <source>
        <dbReference type="ARBA" id="ARBA00023136"/>
    </source>
</evidence>
<feature type="transmembrane region" description="Helical" evidence="5">
    <location>
        <begin position="69"/>
        <end position="87"/>
    </location>
</feature>
<sequence>MSTVVVVLSILLACVFLGSGLAKLANVDAMKKSAEQLGYSATTSRVIGALEVAAAAGLIVGLFWMPLGLAAAIGLTLLMIGAVYYHVRAKDAVSHIVPPGALALLSAATAVLIAIA</sequence>
<evidence type="ECO:0000256" key="2">
    <source>
        <dbReference type="ARBA" id="ARBA00022692"/>
    </source>
</evidence>
<keyword evidence="7" id="KW-1185">Reference proteome</keyword>
<dbReference type="InterPro" id="IPR032808">
    <property type="entry name" value="DoxX"/>
</dbReference>